<feature type="region of interest" description="Disordered" evidence="4">
    <location>
        <begin position="996"/>
        <end position="1015"/>
    </location>
</feature>
<dbReference type="PANTHER" id="PTHR22706">
    <property type="entry name" value="ASSEMBLY FACTOR FOR SPINDLE MICROTUBULES"/>
    <property type="match status" value="1"/>
</dbReference>
<comment type="caution">
    <text evidence="6">The sequence shown here is derived from an EMBL/GenBank/DDBJ whole genome shotgun (WGS) entry which is preliminary data.</text>
</comment>
<dbReference type="InterPro" id="IPR036872">
    <property type="entry name" value="CH_dom_sf"/>
</dbReference>
<feature type="domain" description="Calponin-homology (CH)" evidence="5">
    <location>
        <begin position="621"/>
        <end position="771"/>
    </location>
</feature>
<accession>A0AAD6HHX2</accession>
<evidence type="ECO:0000313" key="6">
    <source>
        <dbReference type="EMBL" id="KAJ5719099.1"/>
    </source>
</evidence>
<sequence length="1015" mass="112508">MSGILGEAFTPCPSKPRFSGGSNRSWAETRDSLMDDSAEFETTEQIEFTTEIQPPILTGVRPRRSNRAGSGFHIHDEGTEKSTGPTGKRQRSNEVTGQGADRKESLLAQPAQRFRAKPNFPPNSPRFEQKENEVQHTSGRLENKPKKNPRAFGSNGCVSDPGPQKNMTRDTVYVPPDEIAASSVFMGLFSPLKNEKHKTLPQATEHTQLNARETTGKRQAPKSLSANARRAPLQPSAKIAQEAAFRVDVVGKNGGKENIPPGGLMDLGKKEDSQHAKSFNNKFDRIAPEKPPLRTATSQLKSSRSREASTTTKPTLSKRAILGDKTNHTKSSSARKGPIQNNKNVLKVSTGPVPSASLSARASALANRTSHSGPTRNSTSESSSAKLKLKTLDSQYPKLTEGIKNPVLYEDDWLSHQETVISQLVNALFEHSNGSSDFSDHNTLRLECLQIYHTDYFIELYRKLQASLSCGVLSIPQHVVARSYRLKQDVGLRRKFLDIWVKSYNIHALAASAETVVGRKIFNDHDLFEDNPKSDNHVQPSKSTIKKLEGFLDTFLLRNNDSNQSVTCAYQRTVLRSIMLVALMDRAKQSLGSSLPRQLFVPSSLFKSSVGVLQALARVLLPSCGDIVKPVSHLGCSLSYKQHELQEFNYHMENIAVDLRDGVRLTRIVEVLFFTAKGTQSASEDRAELTLNTGEIFSLLGDNADVPLSRHLKYPCVSRASKVFNVQIALSALKSVKGSNLVLDDVRAEDIVDGYREKTIALLWALVGNWGLAGLVDWDDVTKEISRLKHKCLAKIGNEQVQSEMWFTGEQFGDADHHVQLLQHWAGLLAGLQGLQFRNMTTSFADGKIYGSVVDEYEPYITGAHNAQSPHTEGPVSPMSLEARLRQLGCSTRFSRLVSPGSSASSHILGREFTLGALAFLCSRLLSASKRARAATVLQRAWRARLERQNMVRRTIAKNLATHCAAVVQTRNELLWATTVIISWWRRVQAQRSQQCATRPQALRKPIRNPADRHR</sequence>
<dbReference type="InterPro" id="IPR051185">
    <property type="entry name" value="ASPM"/>
</dbReference>
<keyword evidence="2" id="KW-0963">Cytoplasm</keyword>
<evidence type="ECO:0000259" key="5">
    <source>
        <dbReference type="PROSITE" id="PS50021"/>
    </source>
</evidence>
<name>A0AAD6HHX2_9EURO</name>
<feature type="compositionally biased region" description="Polar residues" evidence="4">
    <location>
        <begin position="329"/>
        <end position="344"/>
    </location>
</feature>
<evidence type="ECO:0000256" key="2">
    <source>
        <dbReference type="ARBA" id="ARBA00022490"/>
    </source>
</evidence>
<dbReference type="GO" id="GO:0005737">
    <property type="term" value="C:cytoplasm"/>
    <property type="evidence" value="ECO:0007669"/>
    <property type="project" value="UniProtKB-SubCell"/>
</dbReference>
<protein>
    <recommendedName>
        <fullName evidence="5">Calponin-homology (CH) domain-containing protein</fullName>
    </recommendedName>
</protein>
<feature type="region of interest" description="Disordered" evidence="4">
    <location>
        <begin position="198"/>
        <end position="234"/>
    </location>
</feature>
<dbReference type="GO" id="GO:0051295">
    <property type="term" value="P:establishment of meiotic spindle localization"/>
    <property type="evidence" value="ECO:0007669"/>
    <property type="project" value="TreeGrafter"/>
</dbReference>
<organism evidence="6 7">
    <name type="scientific">Penicillium malachiteum</name>
    <dbReference type="NCBI Taxonomy" id="1324776"/>
    <lineage>
        <taxon>Eukaryota</taxon>
        <taxon>Fungi</taxon>
        <taxon>Dikarya</taxon>
        <taxon>Ascomycota</taxon>
        <taxon>Pezizomycotina</taxon>
        <taxon>Eurotiomycetes</taxon>
        <taxon>Eurotiomycetidae</taxon>
        <taxon>Eurotiales</taxon>
        <taxon>Aspergillaceae</taxon>
        <taxon>Penicillium</taxon>
    </lineage>
</organism>
<feature type="compositionally biased region" description="Acidic residues" evidence="4">
    <location>
        <begin position="34"/>
        <end position="44"/>
    </location>
</feature>
<keyword evidence="7" id="KW-1185">Reference proteome</keyword>
<dbReference type="InterPro" id="IPR001715">
    <property type="entry name" value="CH_dom"/>
</dbReference>
<dbReference type="Gene3D" id="1.10.418.10">
    <property type="entry name" value="Calponin-like domain"/>
    <property type="match status" value="1"/>
</dbReference>
<feature type="compositionally biased region" description="Polar residues" evidence="4">
    <location>
        <begin position="201"/>
        <end position="213"/>
    </location>
</feature>
<feature type="compositionally biased region" description="Basic and acidic residues" evidence="4">
    <location>
        <begin position="282"/>
        <end position="292"/>
    </location>
</feature>
<evidence type="ECO:0000256" key="3">
    <source>
        <dbReference type="ARBA" id="ARBA00022860"/>
    </source>
</evidence>
<dbReference type="Proteomes" id="UP001215712">
    <property type="component" value="Unassembled WGS sequence"/>
</dbReference>
<feature type="compositionally biased region" description="Basic and acidic residues" evidence="4">
    <location>
        <begin position="127"/>
        <end position="145"/>
    </location>
</feature>
<gene>
    <name evidence="6" type="ORF">N7493_007554</name>
</gene>
<feature type="region of interest" description="Disordered" evidence="4">
    <location>
        <begin position="1"/>
        <end position="166"/>
    </location>
</feature>
<dbReference type="PANTHER" id="PTHR22706:SF1">
    <property type="entry name" value="ASSEMBLY FACTOR FOR SPINDLE MICROTUBULES"/>
    <property type="match status" value="1"/>
</dbReference>
<comment type="subcellular location">
    <subcellularLocation>
        <location evidence="1">Cytoplasm</location>
    </subcellularLocation>
</comment>
<evidence type="ECO:0000256" key="1">
    <source>
        <dbReference type="ARBA" id="ARBA00004496"/>
    </source>
</evidence>
<evidence type="ECO:0000313" key="7">
    <source>
        <dbReference type="Proteomes" id="UP001215712"/>
    </source>
</evidence>
<dbReference type="AlphaFoldDB" id="A0AAD6HHX2"/>
<dbReference type="CDD" id="cd21223">
    <property type="entry name" value="CH_ASPM_rpt1"/>
    <property type="match status" value="1"/>
</dbReference>
<feature type="compositionally biased region" description="Polar residues" evidence="4">
    <location>
        <begin position="371"/>
        <end position="385"/>
    </location>
</feature>
<reference evidence="6" key="1">
    <citation type="journal article" date="2023" name="IMA Fungus">
        <title>Comparative genomic study of the Penicillium genus elucidates a diverse pangenome and 15 lateral gene transfer events.</title>
        <authorList>
            <person name="Petersen C."/>
            <person name="Sorensen T."/>
            <person name="Nielsen M.R."/>
            <person name="Sondergaard T.E."/>
            <person name="Sorensen J.L."/>
            <person name="Fitzpatrick D.A."/>
            <person name="Frisvad J.C."/>
            <person name="Nielsen K.L."/>
        </authorList>
    </citation>
    <scope>NUCLEOTIDE SEQUENCE</scope>
    <source>
        <strain evidence="6">IBT 17514</strain>
    </source>
</reference>
<evidence type="ECO:0000256" key="4">
    <source>
        <dbReference type="SAM" id="MobiDB-lite"/>
    </source>
</evidence>
<dbReference type="EMBL" id="JAQJAN010000011">
    <property type="protein sequence ID" value="KAJ5719099.1"/>
    <property type="molecule type" value="Genomic_DNA"/>
</dbReference>
<dbReference type="PROSITE" id="PS50021">
    <property type="entry name" value="CH"/>
    <property type="match status" value="1"/>
</dbReference>
<dbReference type="GO" id="GO:0007051">
    <property type="term" value="P:spindle organization"/>
    <property type="evidence" value="ECO:0007669"/>
    <property type="project" value="TreeGrafter"/>
</dbReference>
<feature type="compositionally biased region" description="Low complexity" evidence="4">
    <location>
        <begin position="355"/>
        <end position="370"/>
    </location>
</feature>
<dbReference type="SUPFAM" id="SSF47576">
    <property type="entry name" value="Calponin-homology domain, CH-domain"/>
    <property type="match status" value="1"/>
</dbReference>
<feature type="compositionally biased region" description="Polar residues" evidence="4">
    <location>
        <begin position="295"/>
        <end position="315"/>
    </location>
</feature>
<feature type="region of interest" description="Disordered" evidence="4">
    <location>
        <begin position="252"/>
        <end position="386"/>
    </location>
</feature>
<dbReference type="GO" id="GO:0000278">
    <property type="term" value="P:mitotic cell cycle"/>
    <property type="evidence" value="ECO:0007669"/>
    <property type="project" value="TreeGrafter"/>
</dbReference>
<dbReference type="GO" id="GO:0005516">
    <property type="term" value="F:calmodulin binding"/>
    <property type="evidence" value="ECO:0007669"/>
    <property type="project" value="UniProtKB-KW"/>
</dbReference>
<dbReference type="GO" id="GO:0000922">
    <property type="term" value="C:spindle pole"/>
    <property type="evidence" value="ECO:0007669"/>
    <property type="project" value="TreeGrafter"/>
</dbReference>
<keyword evidence="3" id="KW-0112">Calmodulin-binding</keyword>
<reference evidence="6" key="2">
    <citation type="submission" date="2023-01" db="EMBL/GenBank/DDBJ databases">
        <authorList>
            <person name="Petersen C."/>
        </authorList>
    </citation>
    <scope>NUCLEOTIDE SEQUENCE</scope>
    <source>
        <strain evidence="6">IBT 17514</strain>
    </source>
</reference>
<proteinExistence type="predicted"/>